<evidence type="ECO:0000256" key="1">
    <source>
        <dbReference type="SAM" id="MobiDB-lite"/>
    </source>
</evidence>
<dbReference type="AlphaFoldDB" id="A0A916X6S7"/>
<dbReference type="InterPro" id="IPR013429">
    <property type="entry name" value="Regulatory_FmdB_Zinc_ribbon"/>
</dbReference>
<comment type="caution">
    <text evidence="3">The sequence shown here is derived from an EMBL/GenBank/DDBJ whole genome shotgun (WGS) entry which is preliminary data.</text>
</comment>
<reference evidence="3" key="2">
    <citation type="submission" date="2020-09" db="EMBL/GenBank/DDBJ databases">
        <authorList>
            <person name="Sun Q."/>
            <person name="Zhou Y."/>
        </authorList>
    </citation>
    <scope>NUCLEOTIDE SEQUENCE</scope>
    <source>
        <strain evidence="3">CGMCC 1.12919</strain>
    </source>
</reference>
<protein>
    <recommendedName>
        <fullName evidence="2">Putative regulatory protein FmdB zinc ribbon domain-containing protein</fullName>
    </recommendedName>
</protein>
<sequence length="108" mass="11510">MPVYDYECPDCGPFSALRSMADYQAAADCPSCASAAPRILLSAPALAQMEAGRRSAFTTNERSRNEPRRSGAHAPGCGCCSGRPLSRTRQSATGAKSFPSARPWMISH</sequence>
<accession>A0A916X6S7</accession>
<feature type="region of interest" description="Disordered" evidence="1">
    <location>
        <begin position="51"/>
        <end position="108"/>
    </location>
</feature>
<evidence type="ECO:0000313" key="4">
    <source>
        <dbReference type="Proteomes" id="UP000637002"/>
    </source>
</evidence>
<evidence type="ECO:0000313" key="3">
    <source>
        <dbReference type="EMBL" id="GGC47598.1"/>
    </source>
</evidence>
<dbReference type="Proteomes" id="UP000637002">
    <property type="component" value="Unassembled WGS sequence"/>
</dbReference>
<dbReference type="Pfam" id="PF09723">
    <property type="entry name" value="Zn_ribbon_8"/>
    <property type="match status" value="1"/>
</dbReference>
<organism evidence="3 4">
    <name type="scientific">Chelatococcus reniformis</name>
    <dbReference type="NCBI Taxonomy" id="1494448"/>
    <lineage>
        <taxon>Bacteria</taxon>
        <taxon>Pseudomonadati</taxon>
        <taxon>Pseudomonadota</taxon>
        <taxon>Alphaproteobacteria</taxon>
        <taxon>Hyphomicrobiales</taxon>
        <taxon>Chelatococcaceae</taxon>
        <taxon>Chelatococcus</taxon>
    </lineage>
</organism>
<gene>
    <name evidence="3" type="ORF">GCM10010994_03460</name>
</gene>
<dbReference type="RefSeq" id="WP_188607393.1">
    <property type="nucleotide sequence ID" value="NZ_BMGG01000001.1"/>
</dbReference>
<dbReference type="SMART" id="SM00834">
    <property type="entry name" value="CxxC_CXXC_SSSS"/>
    <property type="match status" value="1"/>
</dbReference>
<dbReference type="EMBL" id="BMGG01000001">
    <property type="protein sequence ID" value="GGC47598.1"/>
    <property type="molecule type" value="Genomic_DNA"/>
</dbReference>
<dbReference type="NCBIfam" id="TIGR02605">
    <property type="entry name" value="CxxC_CxxC_SSSS"/>
    <property type="match status" value="1"/>
</dbReference>
<name>A0A916X6S7_9HYPH</name>
<reference evidence="3" key="1">
    <citation type="journal article" date="2014" name="Int. J. Syst. Evol. Microbiol.">
        <title>Complete genome sequence of Corynebacterium casei LMG S-19264T (=DSM 44701T), isolated from a smear-ripened cheese.</title>
        <authorList>
            <consortium name="US DOE Joint Genome Institute (JGI-PGF)"/>
            <person name="Walter F."/>
            <person name="Albersmeier A."/>
            <person name="Kalinowski J."/>
            <person name="Ruckert C."/>
        </authorList>
    </citation>
    <scope>NUCLEOTIDE SEQUENCE</scope>
    <source>
        <strain evidence="3">CGMCC 1.12919</strain>
    </source>
</reference>
<evidence type="ECO:0000259" key="2">
    <source>
        <dbReference type="SMART" id="SM00834"/>
    </source>
</evidence>
<feature type="domain" description="Putative regulatory protein FmdB zinc ribbon" evidence="2">
    <location>
        <begin position="1"/>
        <end position="41"/>
    </location>
</feature>
<keyword evidence="4" id="KW-1185">Reference proteome</keyword>
<proteinExistence type="predicted"/>